<protein>
    <recommendedName>
        <fullName evidence="2">SpaA-like prealbumin fold domain-containing protein</fullName>
    </recommendedName>
</protein>
<dbReference type="InterPro" id="IPR013783">
    <property type="entry name" value="Ig-like_fold"/>
</dbReference>
<dbReference type="SUPFAM" id="SSF49478">
    <property type="entry name" value="Cna protein B-type domain"/>
    <property type="match status" value="1"/>
</dbReference>
<sequence>MKKFKNFISLFTIFMIALSIFPKEFITFAQSNNNITVENNIIDGKIIVALNAKYKDGKLINVYDPMTGKISEQPIVGIGKISLDGNPVYCLEPEMGVNINNLAGYNRVNFENSGLNLNSNQEERIALYSYYGNIENMISNDNNWYIATQILIWEELGYYDFSDLYIVDDIYATPYESSKKIDNMKIILKNKVNTYFEDKKYTPIFFYNNKEIYNNTIDVKKSDLINGIDVIEKNNKINIYQEVISSNNIDVKIQDNKIHIIAKSTNINNNEEINLNLINQKYISERYVEVLNNSQKIGVLNLNKNNQKSEVLKLNIIDDLPKEVLFSKHDIAGNELAGATIELSNKADGKVIDTWVSDGQGAHTFNLKPGNYVFTEKAAPEGYEVATAINFTVNPDGTVTSDDVKVTGDNSNHVVMVDGYAPKEGNIAPKEDNTSKGINLIPKTGDSNLIIYFIIILFSIIGLISIKKSK</sequence>
<accession>A0A4Y5T4I9</accession>
<reference evidence="3" key="1">
    <citation type="journal article" date="2019" name="Pathogens">
        <title>In silico Identification of Novel Toxin Homologs and Associated Mobile Genetic Elements in Clostridium perfringens.</title>
        <authorList>
            <person name="Lacey J.A."/>
            <person name="Johanesen P.A."/>
            <person name="Lyras D."/>
            <person name="Moore R.J."/>
        </authorList>
    </citation>
    <scope>NUCLEOTIDE SEQUENCE</scope>
    <source>
        <strain evidence="3">16SBCL648</strain>
        <plasmid evidence="3">pCP16SBCL648-1</plasmid>
    </source>
</reference>
<dbReference type="Pfam" id="PF17802">
    <property type="entry name" value="SpaA"/>
    <property type="match status" value="1"/>
</dbReference>
<keyword evidence="1" id="KW-0472">Membrane</keyword>
<feature type="domain" description="SpaA-like prealbumin fold" evidence="2">
    <location>
        <begin position="323"/>
        <end position="400"/>
    </location>
</feature>
<dbReference type="EMBL" id="MK285061">
    <property type="protein sequence ID" value="QDB01194.1"/>
    <property type="molecule type" value="Genomic_DNA"/>
</dbReference>
<dbReference type="InterPro" id="IPR041033">
    <property type="entry name" value="SpaA_PFL_dom_1"/>
</dbReference>
<keyword evidence="1" id="KW-1133">Transmembrane helix</keyword>
<organism evidence="3">
    <name type="scientific">Clostridium perfringens</name>
    <dbReference type="NCBI Taxonomy" id="1502"/>
    <lineage>
        <taxon>Bacteria</taxon>
        <taxon>Bacillati</taxon>
        <taxon>Bacillota</taxon>
        <taxon>Clostridia</taxon>
        <taxon>Eubacteriales</taxon>
        <taxon>Clostridiaceae</taxon>
        <taxon>Clostridium</taxon>
    </lineage>
</organism>
<proteinExistence type="predicted"/>
<keyword evidence="1" id="KW-0812">Transmembrane</keyword>
<dbReference type="AlphaFoldDB" id="A0A4Y5T4I9"/>
<evidence type="ECO:0000313" key="3">
    <source>
        <dbReference type="EMBL" id="QDB01194.1"/>
    </source>
</evidence>
<name>A0A4Y5T4I9_CLOPF</name>
<evidence type="ECO:0000256" key="1">
    <source>
        <dbReference type="SAM" id="Phobius"/>
    </source>
</evidence>
<dbReference type="Gene3D" id="2.60.40.10">
    <property type="entry name" value="Immunoglobulins"/>
    <property type="match status" value="1"/>
</dbReference>
<evidence type="ECO:0000259" key="2">
    <source>
        <dbReference type="Pfam" id="PF17802"/>
    </source>
</evidence>
<feature type="transmembrane region" description="Helical" evidence="1">
    <location>
        <begin position="449"/>
        <end position="466"/>
    </location>
</feature>
<geneLocation type="plasmid" evidence="3">
    <name>pCP16SBCL648-1</name>
</geneLocation>
<keyword evidence="3" id="KW-0614">Plasmid</keyword>